<comment type="similarity">
    <text evidence="2 7">Belongs to the acyl-CoA dehydrogenase family.</text>
</comment>
<keyword evidence="5 7" id="KW-0560">Oxidoreductase</keyword>
<dbReference type="Pfam" id="PF02771">
    <property type="entry name" value="Acyl-CoA_dh_N"/>
    <property type="match status" value="1"/>
</dbReference>
<dbReference type="PROSITE" id="PS00072">
    <property type="entry name" value="ACYL_COA_DH_1"/>
    <property type="match status" value="1"/>
</dbReference>
<dbReference type="FunFam" id="2.40.110.10:FF:000001">
    <property type="entry name" value="Acyl-CoA dehydrogenase, mitochondrial"/>
    <property type="match status" value="1"/>
</dbReference>
<dbReference type="InterPro" id="IPR013786">
    <property type="entry name" value="AcylCoA_DH/ox_N"/>
</dbReference>
<dbReference type="RefSeq" id="WP_200759325.1">
    <property type="nucleotide sequence ID" value="NZ_AP023366.1"/>
</dbReference>
<sequence>MKTVSQSDGFLFRVTNPNEVFTPEEFTPEQKQIRKTTRDFVGGKIAPESERIESLDVELSAKLLREAGELGLLGAHIPEAYGGLELDTISTTLISEEFARAGSLSVAHGNHTGIATWPLIFYGTEEQKKKYLAKLATAEMLGAYALTEPGSGSDALGARSTARLNEAGSHYILNGQKQWITNAGFADVYIVYAKVDGEKFTAFIVDANSPGITTGPEEKKMGISGSSTRMLYLEDVAVPVENVLGEVGKGHLVAFNALNIGRYKVGSGTLGSAKAAFETAATYASVRHQFNRPLASFGLIQEKLADMTTRIFAAESMIYRIGGLLDGGDKYDPKFVERYAVECSIAKVYGSETLDFVVDESLQIHGGYGYMKEYPIENMYRSSRINRIFEGSNEINRLLIPGTLLRRANKGELPLFDLLQQIQQSPLAGLDFGFKGALAEERQAVESAKRLFLCMFGLALQAHGGKIDERQEIMGRLANIAMEIFASESGLLRAEKSAAANRESAAAQTDIVRVYTRESLQRIQQWATAICWTVCDEAMLEQILLFVNQLTRISPLGLIPIKRKIAERAVAAGKYTM</sequence>
<evidence type="ECO:0000256" key="7">
    <source>
        <dbReference type="RuleBase" id="RU362125"/>
    </source>
</evidence>
<dbReference type="Pfam" id="PF21263">
    <property type="entry name" value="Acyl-CoA-dh_C"/>
    <property type="match status" value="1"/>
</dbReference>
<protein>
    <submittedName>
        <fullName evidence="12">Putative acyl-CoA dehydrogenase</fullName>
    </submittedName>
</protein>
<proteinExistence type="inferred from homology"/>
<evidence type="ECO:0000259" key="9">
    <source>
        <dbReference type="Pfam" id="PF02770"/>
    </source>
</evidence>
<dbReference type="Pfam" id="PF00441">
    <property type="entry name" value="Acyl-CoA_dh_1"/>
    <property type="match status" value="1"/>
</dbReference>
<reference evidence="12 13" key="1">
    <citation type="submission" date="2020-08" db="EMBL/GenBank/DDBJ databases">
        <title>Complete Genome Sequence of Effusibacillus dendaii Strain skT53, Isolated from Farmland soil.</title>
        <authorList>
            <person name="Konishi T."/>
            <person name="Kawasaki H."/>
        </authorList>
    </citation>
    <scope>NUCLEOTIDE SEQUENCE [LARGE SCALE GENOMIC DNA]</scope>
    <source>
        <strain evidence="13">skT53</strain>
    </source>
</reference>
<evidence type="ECO:0000256" key="4">
    <source>
        <dbReference type="ARBA" id="ARBA00022827"/>
    </source>
</evidence>
<feature type="domain" description="Acyl-CoA dehydrogenase-like C-terminal" evidence="11">
    <location>
        <begin position="448"/>
        <end position="535"/>
    </location>
</feature>
<dbReference type="InterPro" id="IPR036250">
    <property type="entry name" value="AcylCo_DH-like_C"/>
</dbReference>
<evidence type="ECO:0000259" key="11">
    <source>
        <dbReference type="Pfam" id="PF21263"/>
    </source>
</evidence>
<gene>
    <name evidence="12" type="primary">fadE</name>
    <name evidence="12" type="ORF">skT53_01540</name>
</gene>
<dbReference type="SUPFAM" id="SSF56645">
    <property type="entry name" value="Acyl-CoA dehydrogenase NM domain-like"/>
    <property type="match status" value="1"/>
</dbReference>
<dbReference type="Pfam" id="PF02770">
    <property type="entry name" value="Acyl-CoA_dh_M"/>
    <property type="match status" value="1"/>
</dbReference>
<evidence type="ECO:0000259" key="10">
    <source>
        <dbReference type="Pfam" id="PF02771"/>
    </source>
</evidence>
<feature type="domain" description="Acyl-CoA dehydrogenase/oxidase C-terminal" evidence="8">
    <location>
        <begin position="248"/>
        <end position="400"/>
    </location>
</feature>
<dbReference type="InterPro" id="IPR046373">
    <property type="entry name" value="Acyl-CoA_Oxase/DH_mid-dom_sf"/>
</dbReference>
<keyword evidence="13" id="KW-1185">Reference proteome</keyword>
<evidence type="ECO:0000256" key="6">
    <source>
        <dbReference type="ARBA" id="ARBA00052546"/>
    </source>
</evidence>
<name>A0A7I8D834_9BACL</name>
<accession>A0A7I8D834</accession>
<evidence type="ECO:0000256" key="3">
    <source>
        <dbReference type="ARBA" id="ARBA00022630"/>
    </source>
</evidence>
<dbReference type="Gene3D" id="2.40.110.10">
    <property type="entry name" value="Butyryl-CoA Dehydrogenase, subunit A, domain 2"/>
    <property type="match status" value="1"/>
</dbReference>
<dbReference type="PANTHER" id="PTHR43884:SF12">
    <property type="entry name" value="ISOVALERYL-COA DEHYDROGENASE, MITOCHONDRIAL-RELATED"/>
    <property type="match status" value="1"/>
</dbReference>
<dbReference type="Gene3D" id="1.10.540.10">
    <property type="entry name" value="Acyl-CoA dehydrogenase/oxidase, N-terminal domain"/>
    <property type="match status" value="1"/>
</dbReference>
<dbReference type="AlphaFoldDB" id="A0A7I8D834"/>
<dbReference type="KEGG" id="eff:skT53_01540"/>
<feature type="domain" description="Acyl-CoA dehydrogenase/oxidase N-terminal" evidence="10">
    <location>
        <begin position="27"/>
        <end position="139"/>
    </location>
</feature>
<evidence type="ECO:0000256" key="1">
    <source>
        <dbReference type="ARBA" id="ARBA00001974"/>
    </source>
</evidence>
<dbReference type="PANTHER" id="PTHR43884">
    <property type="entry name" value="ACYL-COA DEHYDROGENASE"/>
    <property type="match status" value="1"/>
</dbReference>
<comment type="catalytic activity">
    <reaction evidence="6">
        <text>a 2,3-saturated acyl-CoA + A = a 2,3-dehydroacyl-CoA + AH2</text>
        <dbReference type="Rhea" id="RHEA:48608"/>
        <dbReference type="ChEBI" id="CHEBI:13193"/>
        <dbReference type="ChEBI" id="CHEBI:17499"/>
        <dbReference type="ChEBI" id="CHEBI:60015"/>
        <dbReference type="ChEBI" id="CHEBI:65111"/>
    </reaction>
</comment>
<dbReference type="FunFam" id="1.10.540.10:FF:000001">
    <property type="entry name" value="Very long-chain-specific acyl-CoA dehydrogenase, mitochondrial"/>
    <property type="match status" value="1"/>
</dbReference>
<dbReference type="InterPro" id="IPR037069">
    <property type="entry name" value="AcylCoA_DH/ox_N_sf"/>
</dbReference>
<evidence type="ECO:0000313" key="12">
    <source>
        <dbReference type="EMBL" id="BCJ85169.1"/>
    </source>
</evidence>
<dbReference type="EMBL" id="AP023366">
    <property type="protein sequence ID" value="BCJ85169.1"/>
    <property type="molecule type" value="Genomic_DNA"/>
</dbReference>
<dbReference type="GO" id="GO:0003995">
    <property type="term" value="F:acyl-CoA dehydrogenase activity"/>
    <property type="evidence" value="ECO:0007669"/>
    <property type="project" value="InterPro"/>
</dbReference>
<dbReference type="GO" id="GO:0050660">
    <property type="term" value="F:flavin adenine dinucleotide binding"/>
    <property type="evidence" value="ECO:0007669"/>
    <property type="project" value="InterPro"/>
</dbReference>
<dbReference type="Gene3D" id="1.20.140.10">
    <property type="entry name" value="Butyryl-CoA Dehydrogenase, subunit A, domain 3"/>
    <property type="match status" value="2"/>
</dbReference>
<comment type="cofactor">
    <cofactor evidence="1 7">
        <name>FAD</name>
        <dbReference type="ChEBI" id="CHEBI:57692"/>
    </cofactor>
</comment>
<dbReference type="Proteomes" id="UP000593802">
    <property type="component" value="Chromosome"/>
</dbReference>
<evidence type="ECO:0000256" key="5">
    <source>
        <dbReference type="ARBA" id="ARBA00023002"/>
    </source>
</evidence>
<evidence type="ECO:0000313" key="13">
    <source>
        <dbReference type="Proteomes" id="UP000593802"/>
    </source>
</evidence>
<dbReference type="InterPro" id="IPR006091">
    <property type="entry name" value="Acyl-CoA_Oxase/DH_mid-dom"/>
</dbReference>
<dbReference type="InterPro" id="IPR009075">
    <property type="entry name" value="AcylCo_DH/oxidase_C"/>
</dbReference>
<keyword evidence="4 7" id="KW-0274">FAD</keyword>
<dbReference type="InterPro" id="IPR049426">
    <property type="entry name" value="Acyl-CoA-dh-like_C"/>
</dbReference>
<evidence type="ECO:0000259" key="8">
    <source>
        <dbReference type="Pfam" id="PF00441"/>
    </source>
</evidence>
<evidence type="ECO:0000256" key="2">
    <source>
        <dbReference type="ARBA" id="ARBA00009347"/>
    </source>
</evidence>
<keyword evidence="3 7" id="KW-0285">Flavoprotein</keyword>
<dbReference type="SUPFAM" id="SSF47203">
    <property type="entry name" value="Acyl-CoA dehydrogenase C-terminal domain-like"/>
    <property type="match status" value="1"/>
</dbReference>
<dbReference type="InterPro" id="IPR006089">
    <property type="entry name" value="Acyl-CoA_DH_CS"/>
</dbReference>
<dbReference type="InterPro" id="IPR009100">
    <property type="entry name" value="AcylCoA_DH/oxidase_NM_dom_sf"/>
</dbReference>
<dbReference type="FunFam" id="1.20.140.10:FF:000019">
    <property type="entry name" value="Acyl-CoA dehydrogenase"/>
    <property type="match status" value="1"/>
</dbReference>
<feature type="domain" description="Acyl-CoA oxidase/dehydrogenase middle" evidence="9">
    <location>
        <begin position="143"/>
        <end position="236"/>
    </location>
</feature>
<organism evidence="12 13">
    <name type="scientific">Effusibacillus dendaii</name>
    <dbReference type="NCBI Taxonomy" id="2743772"/>
    <lineage>
        <taxon>Bacteria</taxon>
        <taxon>Bacillati</taxon>
        <taxon>Bacillota</taxon>
        <taxon>Bacilli</taxon>
        <taxon>Bacillales</taxon>
        <taxon>Alicyclobacillaceae</taxon>
        <taxon>Effusibacillus</taxon>
    </lineage>
</organism>